<dbReference type="AlphaFoldDB" id="A0A8C0D0A4"/>
<dbReference type="PRINTS" id="PR01407">
    <property type="entry name" value="BUTYPHLNCDUF"/>
</dbReference>
<dbReference type="Gene3D" id="3.30.40.10">
    <property type="entry name" value="Zinc/RING finger domain, C3HC4 (zinc finger)"/>
    <property type="match status" value="1"/>
</dbReference>
<dbReference type="SMART" id="SM00449">
    <property type="entry name" value="SPRY"/>
    <property type="match status" value="1"/>
</dbReference>
<organism evidence="8">
    <name type="scientific">Balaenoptera musculus</name>
    <name type="common">Blue whale</name>
    <dbReference type="NCBI Taxonomy" id="9771"/>
    <lineage>
        <taxon>Eukaryota</taxon>
        <taxon>Metazoa</taxon>
        <taxon>Chordata</taxon>
        <taxon>Craniata</taxon>
        <taxon>Vertebrata</taxon>
        <taxon>Euteleostomi</taxon>
        <taxon>Mammalia</taxon>
        <taxon>Eutheria</taxon>
        <taxon>Laurasiatheria</taxon>
        <taxon>Artiodactyla</taxon>
        <taxon>Whippomorpha</taxon>
        <taxon>Cetacea</taxon>
        <taxon>Mysticeti</taxon>
        <taxon>Balaenopteridae</taxon>
        <taxon>Balaenoptera</taxon>
    </lineage>
</organism>
<dbReference type="InterPro" id="IPR050143">
    <property type="entry name" value="TRIM/RBCC"/>
</dbReference>
<name>A0A8C0D0A4_BALMU</name>
<dbReference type="InterPro" id="IPR013320">
    <property type="entry name" value="ConA-like_dom_sf"/>
</dbReference>
<evidence type="ECO:0000259" key="5">
    <source>
        <dbReference type="PROSITE" id="PS50089"/>
    </source>
</evidence>
<protein>
    <recommendedName>
        <fullName evidence="9">E3 ubiquitin-protein ligase TRIM31</fullName>
    </recommendedName>
</protein>
<keyword evidence="3" id="KW-0862">Zinc</keyword>
<dbReference type="PROSITE" id="PS50188">
    <property type="entry name" value="B302_SPRY"/>
    <property type="match status" value="1"/>
</dbReference>
<evidence type="ECO:0000256" key="4">
    <source>
        <dbReference type="PROSITE-ProRule" id="PRU00024"/>
    </source>
</evidence>
<dbReference type="Gene3D" id="3.30.160.60">
    <property type="entry name" value="Classic Zinc Finger"/>
    <property type="match status" value="1"/>
</dbReference>
<evidence type="ECO:0000313" key="8">
    <source>
        <dbReference type="Ensembl" id="ENSBMSP00010012382.1"/>
    </source>
</evidence>
<dbReference type="GeneTree" id="ENSGT00940000163585"/>
<dbReference type="SUPFAM" id="SSF57850">
    <property type="entry name" value="RING/U-box"/>
    <property type="match status" value="1"/>
</dbReference>
<evidence type="ECO:0000256" key="2">
    <source>
        <dbReference type="ARBA" id="ARBA00022771"/>
    </source>
</evidence>
<keyword evidence="1" id="KW-0479">Metal-binding</keyword>
<dbReference type="PROSITE" id="PS50089">
    <property type="entry name" value="ZF_RING_2"/>
    <property type="match status" value="1"/>
</dbReference>
<sequence length="477" mass="53574">MANQQFASKLQEEVICPICMDILQGPATIDCGHTFCRRCITQSWEAADSILKCPLCNKTVRRDTIAPNWLLANLVGKIQAMDPSEMQPETKELRCLRHGEKCHFFCEFDGKFLCVVCRESKDHKSHNATLIEEAAQSYQVEALQQKERAIVQMKSQGEQRIDVFMAHVESERQKIITAFRQLRQVLQEEKNFLLSRINWLDQEITKSKKFYVISTKSQLNSLGKLKDSLKARQCLPPGQLSEGFCFLNPTPVSMHLEKKLSEAKSRHDSFTESLKIFKDSLQPESKKDKSKFFKGMTEEQIKIPVTLDAASAHPDLIISQDLKTVTLDQVFQSGWAEPTDPERFHPFRCVLGLPGFSTGCQAWEAELQGPGGGGCVVGVASEPVPRRGTLVLAPLTGFWALRIASSKCQALTEVGTREDLSVCPRKVGVRVNHECGEVVFYDATTSNNIYTFQASFAGQVFPFFRLLFPGTQITLSP</sequence>
<dbReference type="SMART" id="SM00184">
    <property type="entry name" value="RING"/>
    <property type="match status" value="1"/>
</dbReference>
<dbReference type="InterPro" id="IPR013083">
    <property type="entry name" value="Znf_RING/FYVE/PHD"/>
</dbReference>
<feature type="domain" description="B30.2/SPRY" evidence="7">
    <location>
        <begin position="285"/>
        <end position="477"/>
    </location>
</feature>
<dbReference type="InterPro" id="IPR001841">
    <property type="entry name" value="Znf_RING"/>
</dbReference>
<evidence type="ECO:0000259" key="6">
    <source>
        <dbReference type="PROSITE" id="PS50119"/>
    </source>
</evidence>
<dbReference type="OMA" id="FWALRIA"/>
<dbReference type="InterPro" id="IPR000315">
    <property type="entry name" value="Znf_B-box"/>
</dbReference>
<dbReference type="GO" id="GO:0008270">
    <property type="term" value="F:zinc ion binding"/>
    <property type="evidence" value="ECO:0007669"/>
    <property type="project" value="UniProtKB-KW"/>
</dbReference>
<dbReference type="PROSITE" id="PS00518">
    <property type="entry name" value="ZF_RING_1"/>
    <property type="match status" value="1"/>
</dbReference>
<dbReference type="InterPro" id="IPR003877">
    <property type="entry name" value="SPRY_dom"/>
</dbReference>
<keyword evidence="2 4" id="KW-0863">Zinc-finger</keyword>
<evidence type="ECO:0008006" key="9">
    <source>
        <dbReference type="Google" id="ProtNLM"/>
    </source>
</evidence>
<dbReference type="Ensembl" id="ENSBMST00010013774.1">
    <property type="protein sequence ID" value="ENSBMSP00010012382.1"/>
    <property type="gene ID" value="ENSBMSG00010009093.1"/>
</dbReference>
<evidence type="ECO:0000259" key="7">
    <source>
        <dbReference type="PROSITE" id="PS50188"/>
    </source>
</evidence>
<dbReference type="InterPro" id="IPR001870">
    <property type="entry name" value="B30.2/SPRY"/>
</dbReference>
<dbReference type="InterPro" id="IPR017907">
    <property type="entry name" value="Znf_RING_CS"/>
</dbReference>
<dbReference type="SUPFAM" id="SSF49899">
    <property type="entry name" value="Concanavalin A-like lectins/glucanases"/>
    <property type="match status" value="1"/>
</dbReference>
<dbReference type="PANTHER" id="PTHR24103">
    <property type="entry name" value="E3 UBIQUITIN-PROTEIN LIGASE TRIM"/>
    <property type="match status" value="1"/>
</dbReference>
<dbReference type="InterPro" id="IPR003879">
    <property type="entry name" value="Butyrophylin_SPRY"/>
</dbReference>
<evidence type="ECO:0000256" key="1">
    <source>
        <dbReference type="ARBA" id="ARBA00022723"/>
    </source>
</evidence>
<evidence type="ECO:0000256" key="3">
    <source>
        <dbReference type="ARBA" id="ARBA00022833"/>
    </source>
</evidence>
<reference evidence="8" key="1">
    <citation type="submission" date="2023-09" db="UniProtKB">
        <authorList>
            <consortium name="Ensembl"/>
        </authorList>
    </citation>
    <scope>IDENTIFICATION</scope>
</reference>
<dbReference type="Pfam" id="PF00622">
    <property type="entry name" value="SPRY"/>
    <property type="match status" value="1"/>
</dbReference>
<dbReference type="PROSITE" id="PS50119">
    <property type="entry name" value="ZF_BBOX"/>
    <property type="match status" value="1"/>
</dbReference>
<dbReference type="Gene3D" id="2.60.120.920">
    <property type="match status" value="1"/>
</dbReference>
<feature type="domain" description="RING-type" evidence="5">
    <location>
        <begin position="16"/>
        <end position="57"/>
    </location>
</feature>
<dbReference type="SMART" id="SM00336">
    <property type="entry name" value="BBOX"/>
    <property type="match status" value="1"/>
</dbReference>
<feature type="domain" description="B box-type" evidence="6">
    <location>
        <begin position="90"/>
        <end position="131"/>
    </location>
</feature>
<proteinExistence type="predicted"/>
<dbReference type="InterPro" id="IPR043136">
    <property type="entry name" value="B30.2/SPRY_sf"/>
</dbReference>
<dbReference type="SMART" id="SM00589">
    <property type="entry name" value="PRY"/>
    <property type="match status" value="1"/>
</dbReference>
<dbReference type="InterPro" id="IPR006574">
    <property type="entry name" value="PRY"/>
</dbReference>
<dbReference type="Pfam" id="PF00643">
    <property type="entry name" value="zf-B_box"/>
    <property type="match status" value="1"/>
</dbReference>
<dbReference type="Pfam" id="PF15227">
    <property type="entry name" value="zf-C3HC4_4"/>
    <property type="match status" value="1"/>
</dbReference>
<dbReference type="SUPFAM" id="SSF57845">
    <property type="entry name" value="B-box zinc-binding domain"/>
    <property type="match status" value="1"/>
</dbReference>
<dbReference type="Pfam" id="PF13765">
    <property type="entry name" value="PRY"/>
    <property type="match status" value="1"/>
</dbReference>
<accession>A0A8C0D0A4</accession>